<dbReference type="EMBL" id="LR796200">
    <property type="protein sequence ID" value="CAB4126718.1"/>
    <property type="molecule type" value="Genomic_DNA"/>
</dbReference>
<organism evidence="1">
    <name type="scientific">uncultured Caudovirales phage</name>
    <dbReference type="NCBI Taxonomy" id="2100421"/>
    <lineage>
        <taxon>Viruses</taxon>
        <taxon>Duplodnaviria</taxon>
        <taxon>Heunggongvirae</taxon>
        <taxon>Uroviricota</taxon>
        <taxon>Caudoviricetes</taxon>
        <taxon>Peduoviridae</taxon>
        <taxon>Maltschvirus</taxon>
        <taxon>Maltschvirus maltsch</taxon>
    </lineage>
</organism>
<name>A0A6J5KW21_9CAUD</name>
<gene>
    <name evidence="1" type="ORF">UFOVP87_9</name>
</gene>
<protein>
    <submittedName>
        <fullName evidence="1">Uncharacterized protein</fullName>
    </submittedName>
</protein>
<proteinExistence type="predicted"/>
<sequence>MENQNEVIKGQLSEEEVTALVTKYPKSYAAVFENEQGENVCVYLKKIEREVFVQGNKFMSSKDELTTCEYLLKNIWIAGYPVEDILKDFDALKNCAATIIPVLFVKAGELKKN</sequence>
<evidence type="ECO:0000313" key="1">
    <source>
        <dbReference type="EMBL" id="CAB4126718.1"/>
    </source>
</evidence>
<reference evidence="1" key="1">
    <citation type="submission" date="2020-04" db="EMBL/GenBank/DDBJ databases">
        <authorList>
            <person name="Chiriac C."/>
            <person name="Salcher M."/>
            <person name="Ghai R."/>
            <person name="Kavagutti S V."/>
        </authorList>
    </citation>
    <scope>NUCLEOTIDE SEQUENCE</scope>
</reference>
<accession>A0A6J5KW21</accession>